<feature type="region of interest" description="Disordered" evidence="4">
    <location>
        <begin position="30"/>
        <end position="50"/>
    </location>
</feature>
<evidence type="ECO:0000313" key="6">
    <source>
        <dbReference type="EMBL" id="MBW7460461.1"/>
    </source>
</evidence>
<dbReference type="Pfam" id="PF13379">
    <property type="entry name" value="NMT1_2"/>
    <property type="match status" value="1"/>
</dbReference>
<dbReference type="Gene3D" id="3.40.190.10">
    <property type="entry name" value="Periplasmic binding protein-like II"/>
    <property type="match status" value="1"/>
</dbReference>
<proteinExistence type="inferred from homology"/>
<feature type="non-terminal residue" evidence="6">
    <location>
        <position position="158"/>
    </location>
</feature>
<sequence>MKKWKLAQMTGCMIALLLILSACGGGNANNSASNASSTGTTEASAGTENTGAPAELTKLKVGVLKIAGLTNVYTAKEQGMFEKNGLDVEMVEFKSGGDAVSAQQSGDVDIILSIPGTAFTAIERGFDLKVIFQNETAKAQSPDSGSIQVLKDSPIQSV</sequence>
<evidence type="ECO:0000256" key="4">
    <source>
        <dbReference type="SAM" id="MobiDB-lite"/>
    </source>
</evidence>
<dbReference type="Proteomes" id="UP001519887">
    <property type="component" value="Unassembled WGS sequence"/>
</dbReference>
<gene>
    <name evidence="6" type="ORF">K0U00_41000</name>
</gene>
<comment type="caution">
    <text evidence="6">The sequence shown here is derived from an EMBL/GenBank/DDBJ whole genome shotgun (WGS) entry which is preliminary data.</text>
</comment>
<protein>
    <submittedName>
        <fullName evidence="6">ABC transporter substrate-binding protein</fullName>
    </submittedName>
</protein>
<keyword evidence="7" id="KW-1185">Reference proteome</keyword>
<comment type="subcellular location">
    <subcellularLocation>
        <location evidence="1">Periplasm</location>
    </subcellularLocation>
</comment>
<dbReference type="EMBL" id="JAHZIK010002245">
    <property type="protein sequence ID" value="MBW7460461.1"/>
    <property type="molecule type" value="Genomic_DNA"/>
</dbReference>
<evidence type="ECO:0000256" key="2">
    <source>
        <dbReference type="ARBA" id="ARBA00010742"/>
    </source>
</evidence>
<accession>A0ABS7CHR2</accession>
<dbReference type="SUPFAM" id="SSF53850">
    <property type="entry name" value="Periplasmic binding protein-like II"/>
    <property type="match status" value="1"/>
</dbReference>
<feature type="signal peptide" evidence="5">
    <location>
        <begin position="1"/>
        <end position="28"/>
    </location>
</feature>
<comment type="similarity">
    <text evidence="2">Belongs to the bacterial solute-binding protein SsuA/TauA family.</text>
</comment>
<feature type="chain" id="PRO_5045482605" evidence="5">
    <location>
        <begin position="29"/>
        <end position="158"/>
    </location>
</feature>
<reference evidence="6 7" key="1">
    <citation type="submission" date="2021-07" db="EMBL/GenBank/DDBJ databases">
        <title>Paenibacillus radiodurans sp. nov., isolated from the southeastern edge of Tengger Desert.</title>
        <authorList>
            <person name="Zhang G."/>
        </authorList>
    </citation>
    <scope>NUCLEOTIDE SEQUENCE [LARGE SCALE GENOMIC DNA]</scope>
    <source>
        <strain evidence="6 7">CCM 7311</strain>
    </source>
</reference>
<evidence type="ECO:0000256" key="5">
    <source>
        <dbReference type="SAM" id="SignalP"/>
    </source>
</evidence>
<name>A0ABS7CHR2_9BACL</name>
<organism evidence="6 7">
    <name type="scientific">Paenibacillus sepulcri</name>
    <dbReference type="NCBI Taxonomy" id="359917"/>
    <lineage>
        <taxon>Bacteria</taxon>
        <taxon>Bacillati</taxon>
        <taxon>Bacillota</taxon>
        <taxon>Bacilli</taxon>
        <taxon>Bacillales</taxon>
        <taxon>Paenibacillaceae</taxon>
        <taxon>Paenibacillus</taxon>
    </lineage>
</organism>
<dbReference type="PROSITE" id="PS51257">
    <property type="entry name" value="PROKAR_LIPOPROTEIN"/>
    <property type="match status" value="1"/>
</dbReference>
<evidence type="ECO:0000256" key="1">
    <source>
        <dbReference type="ARBA" id="ARBA00004418"/>
    </source>
</evidence>
<keyword evidence="3 5" id="KW-0732">Signal</keyword>
<evidence type="ECO:0000313" key="7">
    <source>
        <dbReference type="Proteomes" id="UP001519887"/>
    </source>
</evidence>
<dbReference type="PANTHER" id="PTHR30024">
    <property type="entry name" value="ALIPHATIC SULFONATES-BINDING PROTEIN-RELATED"/>
    <property type="match status" value="1"/>
</dbReference>
<evidence type="ECO:0000256" key="3">
    <source>
        <dbReference type="ARBA" id="ARBA00022729"/>
    </source>
</evidence>
<dbReference type="PANTHER" id="PTHR30024:SF47">
    <property type="entry name" value="TAURINE-BINDING PERIPLASMIC PROTEIN"/>
    <property type="match status" value="1"/>
</dbReference>